<reference evidence="2" key="1">
    <citation type="submission" date="2020-03" db="EMBL/GenBank/DDBJ databases">
        <title>A high-quality chromosome-level genome assembly of a woody plant with both climbing and erect habits, Rhamnella rubrinervis.</title>
        <authorList>
            <person name="Lu Z."/>
            <person name="Yang Y."/>
            <person name="Zhu X."/>
            <person name="Sun Y."/>
        </authorList>
    </citation>
    <scope>NUCLEOTIDE SEQUENCE</scope>
    <source>
        <strain evidence="2">BYM</strain>
        <tissue evidence="2">Leaf</tissue>
    </source>
</reference>
<evidence type="ECO:0000259" key="1">
    <source>
        <dbReference type="Pfam" id="PF04195"/>
    </source>
</evidence>
<evidence type="ECO:0000313" key="3">
    <source>
        <dbReference type="Proteomes" id="UP000796880"/>
    </source>
</evidence>
<dbReference type="OrthoDB" id="1752359at2759"/>
<gene>
    <name evidence="2" type="ORF">FNV43_RR21809</name>
</gene>
<comment type="caution">
    <text evidence="2">The sequence shown here is derived from an EMBL/GenBank/DDBJ whole genome shotgun (WGS) entry which is preliminary data.</text>
</comment>
<dbReference type="EMBL" id="VOIH02000010">
    <property type="protein sequence ID" value="KAF3434724.1"/>
    <property type="molecule type" value="Genomic_DNA"/>
</dbReference>
<dbReference type="AlphaFoldDB" id="A0A8K0GQG8"/>
<dbReference type="Proteomes" id="UP000796880">
    <property type="component" value="Unassembled WGS sequence"/>
</dbReference>
<accession>A0A8K0GQG8</accession>
<dbReference type="Pfam" id="PF04195">
    <property type="entry name" value="Transposase_28"/>
    <property type="match status" value="1"/>
</dbReference>
<dbReference type="InterPro" id="IPR007321">
    <property type="entry name" value="Transposase_28"/>
</dbReference>
<name>A0A8K0GQG8_9ROSA</name>
<feature type="domain" description="Transposase (putative) gypsy type" evidence="1">
    <location>
        <begin position="212"/>
        <end position="278"/>
    </location>
</feature>
<keyword evidence="3" id="KW-1185">Reference proteome</keyword>
<dbReference type="PROSITE" id="PS51257">
    <property type="entry name" value="PROKAR_LIPOPROTEIN"/>
    <property type="match status" value="1"/>
</dbReference>
<organism evidence="2 3">
    <name type="scientific">Rhamnella rubrinervis</name>
    <dbReference type="NCBI Taxonomy" id="2594499"/>
    <lineage>
        <taxon>Eukaryota</taxon>
        <taxon>Viridiplantae</taxon>
        <taxon>Streptophyta</taxon>
        <taxon>Embryophyta</taxon>
        <taxon>Tracheophyta</taxon>
        <taxon>Spermatophyta</taxon>
        <taxon>Magnoliopsida</taxon>
        <taxon>eudicotyledons</taxon>
        <taxon>Gunneridae</taxon>
        <taxon>Pentapetalae</taxon>
        <taxon>rosids</taxon>
        <taxon>fabids</taxon>
        <taxon>Rosales</taxon>
        <taxon>Rhamnaceae</taxon>
        <taxon>rhamnoid group</taxon>
        <taxon>Rhamneae</taxon>
        <taxon>Rhamnella</taxon>
    </lineage>
</organism>
<protein>
    <recommendedName>
        <fullName evidence="1">Transposase (putative) gypsy type domain-containing protein</fullName>
    </recommendedName>
</protein>
<proteinExistence type="predicted"/>
<evidence type="ECO:0000313" key="2">
    <source>
        <dbReference type="EMBL" id="KAF3434724.1"/>
    </source>
</evidence>
<sequence length="283" mass="30845">MPLAPRRGCRWQAADIGACASLLGVGASCTRAHTAGLCGLVPAPLLGAVAMCSLPAPLLGIEVVYSCRHWALRPCAHAVGRYGLVPMPLLGAVVACPRHVVVAPALVCGCVPACSCICWALGLRAHASTERCGRVHLLGLHPRAGRLKEVYEYGGNENEYSGDTSDGSHNLDASGEDDFSQITRSNPQDVEGFAITEVKNDEPSKLKVGEAVFHTAFFEYGLRLPLIPMFREILQKWGLAPGQLTPNSWRSLVCCYILWKELRMTLMAEEFIYMYRLKKDYLS</sequence>